<accession>A0A0V0YMF8</accession>
<gene>
    <name evidence="1" type="ORF">T4E_5785</name>
</gene>
<dbReference type="AlphaFoldDB" id="A0A0V0YMF8"/>
<evidence type="ECO:0000313" key="2">
    <source>
        <dbReference type="Proteomes" id="UP000054815"/>
    </source>
</evidence>
<evidence type="ECO:0008006" key="3">
    <source>
        <dbReference type="Google" id="ProtNLM"/>
    </source>
</evidence>
<protein>
    <recommendedName>
        <fullName evidence="3">Apple domain-containing protein</fullName>
    </recommendedName>
</protein>
<name>A0A0V0YMF8_TRIPS</name>
<reference evidence="1 2" key="1">
    <citation type="submission" date="2015-01" db="EMBL/GenBank/DDBJ databases">
        <title>Evolution of Trichinella species and genotypes.</title>
        <authorList>
            <person name="Korhonen P.K."/>
            <person name="Edoardo P."/>
            <person name="Giuseppe L.R."/>
            <person name="Gasser R.B."/>
        </authorList>
    </citation>
    <scope>NUCLEOTIDE SEQUENCE [LARGE SCALE GENOMIC DNA]</scope>
    <source>
        <strain evidence="1">ISS141</strain>
    </source>
</reference>
<comment type="caution">
    <text evidence="1">The sequence shown here is derived from an EMBL/GenBank/DDBJ whole genome shotgun (WGS) entry which is preliminary data.</text>
</comment>
<dbReference type="Proteomes" id="UP000054815">
    <property type="component" value="Unassembled WGS sequence"/>
</dbReference>
<dbReference type="STRING" id="6337.A0A0V0YMF8"/>
<sequence>MYQHFSFNTCLITMRKCCFNTSYLLCCAFCSLLQILHSSASQIYVPLIDKICLIEQISIRQEILDAVGLFFFNSSFKSCISYSYSDFSVYNRSTFAYNKKTWSCSLLYGIPEHSIIVNCSEQLYDFEFYKVIHCLPAEGYMHPFEEGAEENVKRISAVTLKATAEICIVERHPFSENFLMQRSGILFIQTLEMCLAHCRVLSMRGKCNAVLFSSDETVCLLLKQSRPLQGTDVIRKSTSTSQFLTVNCCNYTMMETSERRYYNGTGKIININRRLQCTVHKIPLLRAHMEHRTLLWNSLDFQNCIQFCGLQFQTNLCNAVYFEAEGTTCLHLLLNASQALSEYSENHEEAVHFIEKCEEVTERQELHQESAMHSSQSNEMLASLPAGEGSSRTCNAREQEADFLHYKAAENDHEQYVKLYEFYEICKVHLLYVDVIQNAFAIHVSRKVYSMNRCLHICRKQTSCIAVLFSRLNHECKKLFKGYSSIPITVHPHEEIAVLKECYKDRPDERRYNSDPLVYYFEQIQQICAAEIYKQKNLTSWEVMLVSRDIGNFQLCILNCIVTHQCSGINYFQTKECLLLKAAGGDYIFIVKDDSIFAELLYCEPGTLVDVIRQK</sequence>
<evidence type="ECO:0000313" key="1">
    <source>
        <dbReference type="EMBL" id="KRY01334.1"/>
    </source>
</evidence>
<proteinExistence type="predicted"/>
<organism evidence="1 2">
    <name type="scientific">Trichinella pseudospiralis</name>
    <name type="common">Parasitic roundworm</name>
    <dbReference type="NCBI Taxonomy" id="6337"/>
    <lineage>
        <taxon>Eukaryota</taxon>
        <taxon>Metazoa</taxon>
        <taxon>Ecdysozoa</taxon>
        <taxon>Nematoda</taxon>
        <taxon>Enoplea</taxon>
        <taxon>Dorylaimia</taxon>
        <taxon>Trichinellida</taxon>
        <taxon>Trichinellidae</taxon>
        <taxon>Trichinella</taxon>
    </lineage>
</organism>
<dbReference type="EMBL" id="JYDU01000003">
    <property type="protein sequence ID" value="KRY01334.1"/>
    <property type="molecule type" value="Genomic_DNA"/>
</dbReference>